<comment type="caution">
    <text evidence="1">The sequence shown here is derived from an EMBL/GenBank/DDBJ whole genome shotgun (WGS) entry which is preliminary data.</text>
</comment>
<sequence length="72" mass="8476">NLPQQRPVCWFSEDVRYCFSQADIDDGREVCLVETRVLTSQELRETSVYTINSDAQAYPIRLITVRVHNWED</sequence>
<organism evidence="1 2">
    <name type="scientific">Plakobranchus ocellatus</name>
    <dbReference type="NCBI Taxonomy" id="259542"/>
    <lineage>
        <taxon>Eukaryota</taxon>
        <taxon>Metazoa</taxon>
        <taxon>Spiralia</taxon>
        <taxon>Lophotrochozoa</taxon>
        <taxon>Mollusca</taxon>
        <taxon>Gastropoda</taxon>
        <taxon>Heterobranchia</taxon>
        <taxon>Euthyneura</taxon>
        <taxon>Panpulmonata</taxon>
        <taxon>Sacoglossa</taxon>
        <taxon>Placobranchoidea</taxon>
        <taxon>Plakobranchidae</taxon>
        <taxon>Plakobranchus</taxon>
    </lineage>
</organism>
<dbReference type="Proteomes" id="UP000735302">
    <property type="component" value="Unassembled WGS sequence"/>
</dbReference>
<evidence type="ECO:0000313" key="2">
    <source>
        <dbReference type="Proteomes" id="UP000735302"/>
    </source>
</evidence>
<protein>
    <submittedName>
        <fullName evidence="1">Uncharacterized protein</fullName>
    </submittedName>
</protein>
<proteinExistence type="predicted"/>
<dbReference type="EMBL" id="BLXT01004580">
    <property type="protein sequence ID" value="GFO14657.1"/>
    <property type="molecule type" value="Genomic_DNA"/>
</dbReference>
<name>A0AAV4B6D0_9GAST</name>
<feature type="non-terminal residue" evidence="1">
    <location>
        <position position="1"/>
    </location>
</feature>
<reference evidence="1 2" key="1">
    <citation type="journal article" date="2021" name="Elife">
        <title>Chloroplast acquisition without the gene transfer in kleptoplastic sea slugs, Plakobranchus ocellatus.</title>
        <authorList>
            <person name="Maeda T."/>
            <person name="Takahashi S."/>
            <person name="Yoshida T."/>
            <person name="Shimamura S."/>
            <person name="Takaki Y."/>
            <person name="Nagai Y."/>
            <person name="Toyoda A."/>
            <person name="Suzuki Y."/>
            <person name="Arimoto A."/>
            <person name="Ishii H."/>
            <person name="Satoh N."/>
            <person name="Nishiyama T."/>
            <person name="Hasebe M."/>
            <person name="Maruyama T."/>
            <person name="Minagawa J."/>
            <person name="Obokata J."/>
            <person name="Shigenobu S."/>
        </authorList>
    </citation>
    <scope>NUCLEOTIDE SEQUENCE [LARGE SCALE GENOMIC DNA]</scope>
</reference>
<dbReference type="AlphaFoldDB" id="A0AAV4B6D0"/>
<accession>A0AAV4B6D0</accession>
<keyword evidence="2" id="KW-1185">Reference proteome</keyword>
<gene>
    <name evidence="1" type="ORF">PoB_004116200</name>
</gene>
<evidence type="ECO:0000313" key="1">
    <source>
        <dbReference type="EMBL" id="GFO14657.1"/>
    </source>
</evidence>